<keyword evidence="5 9" id="KW-1133">Transmembrane helix</keyword>
<sequence>MSRSPLVTLLVANALSVCGTTMTFLAVPWFVLQTTGSPARTGLVVGVEVAGAVVAALAGGPVIDRLGRRRSSVVSDLAAAVVVASIPLLFATAGLPFGLLLALAGLLGLTRTPGETARWSMMASLITLSGANATRVLSAYDGVSRGAKMVGAPLAGVLIAVLGPQRVLYVDAATFLVSALLIRLTVPDVGAGEAVEGSYFGRLRRGFAYLRGDRLMVAILLMVMVTNLLDMAAAAVLIPVYANDVLHSSVALGLISGVFGGGAMLGTVLYAWVGARLPRRITYTVAFLVVGGPRFLVMAAEPGLTAILVVMGVGGVLCGAINPILNMVEFARVPDDVRPMVIGVTTAAVLVGGPVGAVLAGVAVEAVGLGPVLVAVGVTYLVVTVCPAVFPVWREMDAAPVSAHESEPGPVPAAAPTP</sequence>
<dbReference type="PANTHER" id="PTHR23513">
    <property type="entry name" value="INTEGRAL MEMBRANE EFFLUX PROTEIN-RELATED"/>
    <property type="match status" value="1"/>
</dbReference>
<reference evidence="12" key="1">
    <citation type="submission" date="2016-10" db="EMBL/GenBank/DDBJ databases">
        <authorList>
            <person name="Varghese N."/>
            <person name="Submissions S."/>
        </authorList>
    </citation>
    <scope>NUCLEOTIDE SEQUENCE [LARGE SCALE GENOMIC DNA]</scope>
    <source>
        <strain evidence="12">IBRC-M 10655</strain>
    </source>
</reference>
<dbReference type="EMBL" id="FNJB01000001">
    <property type="protein sequence ID" value="SDO06023.1"/>
    <property type="molecule type" value="Genomic_DNA"/>
</dbReference>
<name>A0A1H0GGP5_9PSEU</name>
<feature type="transmembrane region" description="Helical" evidence="9">
    <location>
        <begin position="340"/>
        <end position="363"/>
    </location>
</feature>
<comment type="subcellular location">
    <subcellularLocation>
        <location evidence="1">Cell inner membrane</location>
        <topology evidence="1">Multi-pass membrane protein</topology>
    </subcellularLocation>
</comment>
<dbReference type="GO" id="GO:0005886">
    <property type="term" value="C:plasma membrane"/>
    <property type="evidence" value="ECO:0007669"/>
    <property type="project" value="UniProtKB-SubCell"/>
</dbReference>
<dbReference type="RefSeq" id="WP_091369934.1">
    <property type="nucleotide sequence ID" value="NZ_FNDV01000003.1"/>
</dbReference>
<evidence type="ECO:0000313" key="12">
    <source>
        <dbReference type="Proteomes" id="UP000199651"/>
    </source>
</evidence>
<accession>A0A1H0GGP5</accession>
<dbReference type="InterPro" id="IPR011701">
    <property type="entry name" value="MFS"/>
</dbReference>
<dbReference type="PROSITE" id="PS50850">
    <property type="entry name" value="MFS"/>
    <property type="match status" value="1"/>
</dbReference>
<keyword evidence="4 9" id="KW-0812">Transmembrane</keyword>
<dbReference type="InterPro" id="IPR036259">
    <property type="entry name" value="MFS_trans_sf"/>
</dbReference>
<feature type="transmembrane region" description="Helical" evidence="9">
    <location>
        <begin position="75"/>
        <end position="107"/>
    </location>
</feature>
<feature type="transmembrane region" description="Helical" evidence="9">
    <location>
        <begin position="43"/>
        <end position="63"/>
    </location>
</feature>
<evidence type="ECO:0000256" key="9">
    <source>
        <dbReference type="SAM" id="Phobius"/>
    </source>
</evidence>
<evidence type="ECO:0000256" key="4">
    <source>
        <dbReference type="ARBA" id="ARBA00022692"/>
    </source>
</evidence>
<evidence type="ECO:0000313" key="11">
    <source>
        <dbReference type="EMBL" id="SDO06023.1"/>
    </source>
</evidence>
<dbReference type="InterPro" id="IPR020846">
    <property type="entry name" value="MFS_dom"/>
</dbReference>
<dbReference type="Gene3D" id="1.20.1250.20">
    <property type="entry name" value="MFS general substrate transporter like domains"/>
    <property type="match status" value="1"/>
</dbReference>
<keyword evidence="6 9" id="KW-0472">Membrane</keyword>
<evidence type="ECO:0000256" key="3">
    <source>
        <dbReference type="ARBA" id="ARBA00022475"/>
    </source>
</evidence>
<dbReference type="AlphaFoldDB" id="A0A1H0GGP5"/>
<organism evidence="11 12">
    <name type="scientific">Actinokineospora alba</name>
    <dbReference type="NCBI Taxonomy" id="504798"/>
    <lineage>
        <taxon>Bacteria</taxon>
        <taxon>Bacillati</taxon>
        <taxon>Actinomycetota</taxon>
        <taxon>Actinomycetes</taxon>
        <taxon>Pseudonocardiales</taxon>
        <taxon>Pseudonocardiaceae</taxon>
        <taxon>Actinokineospora</taxon>
    </lineage>
</organism>
<evidence type="ECO:0000256" key="1">
    <source>
        <dbReference type="ARBA" id="ARBA00004429"/>
    </source>
</evidence>
<feature type="transmembrane region" description="Helical" evidence="9">
    <location>
        <begin position="250"/>
        <end position="273"/>
    </location>
</feature>
<feature type="transmembrane region" description="Helical" evidence="9">
    <location>
        <begin position="306"/>
        <end position="328"/>
    </location>
</feature>
<evidence type="ECO:0000256" key="5">
    <source>
        <dbReference type="ARBA" id="ARBA00022989"/>
    </source>
</evidence>
<keyword evidence="2" id="KW-0813">Transport</keyword>
<evidence type="ECO:0000259" key="10">
    <source>
        <dbReference type="PROSITE" id="PS50850"/>
    </source>
</evidence>
<feature type="transmembrane region" description="Helical" evidence="9">
    <location>
        <begin position="7"/>
        <end position="31"/>
    </location>
</feature>
<feature type="transmembrane region" description="Helical" evidence="9">
    <location>
        <begin position="215"/>
        <end position="238"/>
    </location>
</feature>
<dbReference type="STRING" id="504798.SAMN05421871_10381"/>
<dbReference type="GO" id="GO:0022857">
    <property type="term" value="F:transmembrane transporter activity"/>
    <property type="evidence" value="ECO:0007669"/>
    <property type="project" value="InterPro"/>
</dbReference>
<proteinExistence type="inferred from homology"/>
<dbReference type="Proteomes" id="UP000199651">
    <property type="component" value="Unassembled WGS sequence"/>
</dbReference>
<dbReference type="Pfam" id="PF07690">
    <property type="entry name" value="MFS_1"/>
    <property type="match status" value="1"/>
</dbReference>
<keyword evidence="3" id="KW-1003">Cell membrane</keyword>
<dbReference type="InterPro" id="IPR005829">
    <property type="entry name" value="Sugar_transporter_CS"/>
</dbReference>
<gene>
    <name evidence="11" type="ORF">SAMN05192558_101790</name>
</gene>
<feature type="domain" description="Major facilitator superfamily (MFS) profile" evidence="10">
    <location>
        <begin position="5"/>
        <end position="394"/>
    </location>
</feature>
<protein>
    <recommendedName>
        <fullName evidence="8">Multidrug efflux pump Tap</fullName>
    </recommendedName>
</protein>
<evidence type="ECO:0000256" key="8">
    <source>
        <dbReference type="ARBA" id="ARBA00040914"/>
    </source>
</evidence>
<comment type="similarity">
    <text evidence="7">Belongs to the major facilitator superfamily. Drug:H(+) antiporter-3 (DHA3) (TC 2.A.1.21) family.</text>
</comment>
<evidence type="ECO:0000256" key="6">
    <source>
        <dbReference type="ARBA" id="ARBA00023136"/>
    </source>
</evidence>
<dbReference type="CDD" id="cd06173">
    <property type="entry name" value="MFS_MefA_like"/>
    <property type="match status" value="1"/>
</dbReference>
<evidence type="ECO:0000256" key="2">
    <source>
        <dbReference type="ARBA" id="ARBA00022448"/>
    </source>
</evidence>
<feature type="transmembrane region" description="Helical" evidence="9">
    <location>
        <begin position="280"/>
        <end position="300"/>
    </location>
</feature>
<feature type="transmembrane region" description="Helical" evidence="9">
    <location>
        <begin position="369"/>
        <end position="390"/>
    </location>
</feature>
<keyword evidence="12" id="KW-1185">Reference proteome</keyword>
<dbReference type="PANTHER" id="PTHR23513:SF9">
    <property type="entry name" value="ENTEROBACTIN EXPORTER ENTS"/>
    <property type="match status" value="1"/>
</dbReference>
<evidence type="ECO:0000256" key="7">
    <source>
        <dbReference type="ARBA" id="ARBA00038075"/>
    </source>
</evidence>
<dbReference type="PROSITE" id="PS00216">
    <property type="entry name" value="SUGAR_TRANSPORT_1"/>
    <property type="match status" value="1"/>
</dbReference>
<dbReference type="SUPFAM" id="SSF103473">
    <property type="entry name" value="MFS general substrate transporter"/>
    <property type="match status" value="1"/>
</dbReference>